<feature type="region of interest" description="Disordered" evidence="1">
    <location>
        <begin position="264"/>
        <end position="307"/>
    </location>
</feature>
<dbReference type="RefSeq" id="WP_377429614.1">
    <property type="nucleotide sequence ID" value="NZ_JBHSPR010000044.1"/>
</dbReference>
<name>A0ABW1KJ08_9ACTN</name>
<reference evidence="4" key="1">
    <citation type="journal article" date="2019" name="Int. J. Syst. Evol. Microbiol.">
        <title>The Global Catalogue of Microorganisms (GCM) 10K type strain sequencing project: providing services to taxonomists for standard genome sequencing and annotation.</title>
        <authorList>
            <consortium name="The Broad Institute Genomics Platform"/>
            <consortium name="The Broad Institute Genome Sequencing Center for Infectious Disease"/>
            <person name="Wu L."/>
            <person name="Ma J."/>
        </authorList>
    </citation>
    <scope>NUCLEOTIDE SEQUENCE [LARGE SCALE GENOMIC DNA]</scope>
    <source>
        <strain evidence="4">ZS-35-S2</strain>
    </source>
</reference>
<dbReference type="InterPro" id="IPR005031">
    <property type="entry name" value="COQ10_START"/>
</dbReference>
<feature type="compositionally biased region" description="Basic and acidic residues" evidence="1">
    <location>
        <begin position="285"/>
        <end position="300"/>
    </location>
</feature>
<dbReference type="CDD" id="cd07817">
    <property type="entry name" value="SRPBCC_8"/>
    <property type="match status" value="1"/>
</dbReference>
<dbReference type="PANTHER" id="PTHR33824:SF7">
    <property type="entry name" value="POLYKETIDE CYCLASE_DEHYDRASE AND LIPID TRANSPORT SUPERFAMILY PROTEIN"/>
    <property type="match status" value="1"/>
</dbReference>
<dbReference type="InterPro" id="IPR047137">
    <property type="entry name" value="ORF3"/>
</dbReference>
<evidence type="ECO:0000313" key="3">
    <source>
        <dbReference type="EMBL" id="MFC6021440.1"/>
    </source>
</evidence>
<dbReference type="EMBL" id="JBHSPR010000044">
    <property type="protein sequence ID" value="MFC6021440.1"/>
    <property type="molecule type" value="Genomic_DNA"/>
</dbReference>
<evidence type="ECO:0000259" key="2">
    <source>
        <dbReference type="Pfam" id="PF03364"/>
    </source>
</evidence>
<evidence type="ECO:0000256" key="1">
    <source>
        <dbReference type="SAM" id="MobiDB-lite"/>
    </source>
</evidence>
<accession>A0ABW1KJ08</accession>
<dbReference type="InterPro" id="IPR023393">
    <property type="entry name" value="START-like_dom_sf"/>
</dbReference>
<dbReference type="Proteomes" id="UP001596203">
    <property type="component" value="Unassembled WGS sequence"/>
</dbReference>
<feature type="domain" description="Coenzyme Q-binding protein COQ10 START" evidence="2">
    <location>
        <begin position="122"/>
        <end position="243"/>
    </location>
</feature>
<proteinExistence type="predicted"/>
<organism evidence="3 4">
    <name type="scientific">Plantactinospora solaniradicis</name>
    <dbReference type="NCBI Taxonomy" id="1723736"/>
    <lineage>
        <taxon>Bacteria</taxon>
        <taxon>Bacillati</taxon>
        <taxon>Actinomycetota</taxon>
        <taxon>Actinomycetes</taxon>
        <taxon>Micromonosporales</taxon>
        <taxon>Micromonosporaceae</taxon>
        <taxon>Plantactinospora</taxon>
    </lineage>
</organism>
<evidence type="ECO:0000313" key="4">
    <source>
        <dbReference type="Proteomes" id="UP001596203"/>
    </source>
</evidence>
<sequence>MSPVAKAADAPANDGREGASSRLRSALRDLAEAAGERVVSATTDRMGAATDRFARYAEGGGPGLAATAAGAKRLAEGSSPVKAGLSAGMAAAKERVKTALRRRGGNAKNKIKVTNIVETVDVGVPLRLAYDKWTRFEDFPQFMKKVEHVERTSDEESTWKAQIFWSHRSWQSTIVEQVPDQRIVWRATGAKGSVDGAVTFHEIAPELTRILLILEYHPQGLFERTGNLWRAQGRRVRLELKHFARHVMTETILRPAEVEGWRGEIRDGQVVRDSEPSEPSGSTRRTGDRRRSDGKGERARRTGGGQR</sequence>
<dbReference type="SUPFAM" id="SSF55961">
    <property type="entry name" value="Bet v1-like"/>
    <property type="match status" value="1"/>
</dbReference>
<feature type="region of interest" description="Disordered" evidence="1">
    <location>
        <begin position="1"/>
        <end position="20"/>
    </location>
</feature>
<gene>
    <name evidence="3" type="ORF">ACFP2T_35390</name>
</gene>
<protein>
    <submittedName>
        <fullName evidence="3">SRPBCC family protein</fullName>
    </submittedName>
</protein>
<comment type="caution">
    <text evidence="3">The sequence shown here is derived from an EMBL/GenBank/DDBJ whole genome shotgun (WGS) entry which is preliminary data.</text>
</comment>
<dbReference type="PANTHER" id="PTHR33824">
    <property type="entry name" value="POLYKETIDE CYCLASE/DEHYDRASE AND LIPID TRANSPORT SUPERFAMILY PROTEIN"/>
    <property type="match status" value="1"/>
</dbReference>
<dbReference type="Gene3D" id="3.30.530.20">
    <property type="match status" value="1"/>
</dbReference>
<keyword evidence="4" id="KW-1185">Reference proteome</keyword>
<dbReference type="Pfam" id="PF03364">
    <property type="entry name" value="Polyketide_cyc"/>
    <property type="match status" value="1"/>
</dbReference>
<feature type="compositionally biased region" description="Basic and acidic residues" evidence="1">
    <location>
        <begin position="264"/>
        <end position="275"/>
    </location>
</feature>